<comment type="caution">
    <text evidence="2">The sequence shown here is derived from an EMBL/GenBank/DDBJ whole genome shotgun (WGS) entry which is preliminary data.</text>
</comment>
<dbReference type="EMBL" id="PVTJ01000008">
    <property type="protein sequence ID" value="PRY56984.1"/>
    <property type="molecule type" value="Genomic_DNA"/>
</dbReference>
<dbReference type="Proteomes" id="UP000238176">
    <property type="component" value="Unassembled WGS sequence"/>
</dbReference>
<organism evidence="2 3">
    <name type="scientific">Glycomyces artemisiae</name>
    <dbReference type="NCBI Taxonomy" id="1076443"/>
    <lineage>
        <taxon>Bacteria</taxon>
        <taxon>Bacillati</taxon>
        <taxon>Actinomycetota</taxon>
        <taxon>Actinomycetes</taxon>
        <taxon>Glycomycetales</taxon>
        <taxon>Glycomycetaceae</taxon>
        <taxon>Glycomyces</taxon>
    </lineage>
</organism>
<feature type="transmembrane region" description="Helical" evidence="1">
    <location>
        <begin position="424"/>
        <end position="444"/>
    </location>
</feature>
<keyword evidence="3" id="KW-1185">Reference proteome</keyword>
<feature type="transmembrane region" description="Helical" evidence="1">
    <location>
        <begin position="240"/>
        <end position="264"/>
    </location>
</feature>
<dbReference type="AlphaFoldDB" id="A0A2T0UGI4"/>
<dbReference type="OrthoDB" id="569023at2"/>
<protein>
    <recommendedName>
        <fullName evidence="4">Nitrate/nitrite sensing protein</fullName>
    </recommendedName>
</protein>
<name>A0A2T0UGI4_9ACTN</name>
<evidence type="ECO:0000313" key="3">
    <source>
        <dbReference type="Proteomes" id="UP000238176"/>
    </source>
</evidence>
<gene>
    <name evidence="2" type="ORF">B0I28_108295</name>
</gene>
<dbReference type="RefSeq" id="WP_106365750.1">
    <property type="nucleotide sequence ID" value="NZ_PVTJ01000008.1"/>
</dbReference>
<feature type="transmembrane region" description="Helical" evidence="1">
    <location>
        <begin position="25"/>
        <end position="47"/>
    </location>
</feature>
<sequence length="451" mass="46888">MNAAPDEAALGRLGLARGAAGARSLWVRAAVAVAALAAMFASLAVAVTAARGALDVIGHESGRQVVATVDLYVALSDADTKVATVLLLGADAPVETEAALREYAALRGDIAKSLLEAHRLAGAAQTQRDTIESIMGYYGQYEQLAAEALLLADLADYPAGQVPEDVLAAYRAAADLMQGWILPQAYNLTLENGTIVRESHDGAQSAIGFGLAAVAATGAAALAALAWLQLHLARAFRRLLNPSLLVTTAVAALYLFTGLVVLGAERDALDEAKTDGFDTTMSLKRAEAISTSLHADQVRYLLDPARVDVYEQTFLDKAQQLLYIDGAGNLADYRTGLGGGADQGLIAAGLDRGAAGDAALASYASLIDADAAMRADAAATPAERLRAVTDALAEYEGDLAALVEARLDTFDDAIGDGEDAIADFAFLLPAAMVSLIVLTFSGLAPRLREFR</sequence>
<accession>A0A2T0UGI4</accession>
<proteinExistence type="predicted"/>
<reference evidence="2 3" key="1">
    <citation type="submission" date="2018-03" db="EMBL/GenBank/DDBJ databases">
        <title>Genomic Encyclopedia of Type Strains, Phase III (KMG-III): the genomes of soil and plant-associated and newly described type strains.</title>
        <authorList>
            <person name="Whitman W."/>
        </authorList>
    </citation>
    <scope>NUCLEOTIDE SEQUENCE [LARGE SCALE GENOMIC DNA]</scope>
    <source>
        <strain evidence="2 3">CGMCC 4.7067</strain>
    </source>
</reference>
<evidence type="ECO:0000313" key="2">
    <source>
        <dbReference type="EMBL" id="PRY56984.1"/>
    </source>
</evidence>
<keyword evidence="1" id="KW-0812">Transmembrane</keyword>
<evidence type="ECO:0008006" key="4">
    <source>
        <dbReference type="Google" id="ProtNLM"/>
    </source>
</evidence>
<keyword evidence="1" id="KW-0472">Membrane</keyword>
<feature type="transmembrane region" description="Helical" evidence="1">
    <location>
        <begin position="206"/>
        <end position="228"/>
    </location>
</feature>
<evidence type="ECO:0000256" key="1">
    <source>
        <dbReference type="SAM" id="Phobius"/>
    </source>
</evidence>
<keyword evidence="1" id="KW-1133">Transmembrane helix</keyword>